<comment type="caution">
    <text evidence="1">The sequence shown here is derived from an EMBL/GenBank/DDBJ whole genome shotgun (WGS) entry which is preliminary data.</text>
</comment>
<dbReference type="AlphaFoldDB" id="A0A5Q4BVD6"/>
<keyword evidence="2" id="KW-1185">Reference proteome</keyword>
<feature type="non-terminal residue" evidence="1">
    <location>
        <position position="531"/>
    </location>
</feature>
<name>A0A5Q4BVD6_9PEZI</name>
<gene>
    <name evidence="1" type="ORF">CSHISOI_04420</name>
</gene>
<sequence length="531" mass="60465">MVDATPTSSIDMAALRGALPDSASTSPAAKGPSSVPYEIFLQIIDALAQQVEEKVEPVLFWLTCYPAATNDMLVTDQVDYAGLGNKAPQRQRWRLLRNVTRIDHKTRAKMLETRFRPVGMAFMETGSDFFRTGWICPARDMFLPFVGDRYKVPRLKATLLWPSRSSRAVIQSIQRVRVFKTEFFRYSFGKDVEVLLRLPNVKEISIDMGQIVIVRNTPKAKRHDHAAEMPIDPMLFPELVMWEIQHGKEMKPIWEGAKARGVRILAYSGSGGANLDILELFHTKNGIRMRFLDPSHRHHHTKKTRPTVAMTSAGAIEATKAMQQLHLQPAAKKKRLQLYDVFLNVMDALIDMADDPNDNIRWWVEYSYESATKLSVEMDDEGMKPLKKRFNNIRAISQVDSRIRRLVHRRFPRVPLREGMVQGKPLAPIRAWIRADIDIFIPSFLTDVGQNGIAFHQSLTMPTPAGFDFIQHIEQIFLIGLALISDRTLQSIYRLPNLKLSQLTAWIQCPKASSCIQESLTSTETPFPCLQ</sequence>
<reference evidence="1 2" key="1">
    <citation type="journal article" date="2019" name="Sci. Rep.">
        <title>Colletotrichum shisoi sp. nov., an anthracnose pathogen of Perilla frutescens in Japan: molecular phylogenetic, morphological and genomic evidence.</title>
        <authorList>
            <person name="Gan P."/>
            <person name="Tsushima A."/>
            <person name="Hiroyama R."/>
            <person name="Narusaka M."/>
            <person name="Takano Y."/>
            <person name="Narusaka Y."/>
            <person name="Kawaradani M."/>
            <person name="Damm U."/>
            <person name="Shirasu K."/>
        </authorList>
    </citation>
    <scope>NUCLEOTIDE SEQUENCE [LARGE SCALE GENOMIC DNA]</scope>
    <source>
        <strain evidence="1 2">PG-2018a</strain>
    </source>
</reference>
<protein>
    <submittedName>
        <fullName evidence="1">Uncharacterized protein</fullName>
    </submittedName>
</protein>
<dbReference type="Proteomes" id="UP000326340">
    <property type="component" value="Unassembled WGS sequence"/>
</dbReference>
<organism evidence="1 2">
    <name type="scientific">Colletotrichum shisoi</name>
    <dbReference type="NCBI Taxonomy" id="2078593"/>
    <lineage>
        <taxon>Eukaryota</taxon>
        <taxon>Fungi</taxon>
        <taxon>Dikarya</taxon>
        <taxon>Ascomycota</taxon>
        <taxon>Pezizomycotina</taxon>
        <taxon>Sordariomycetes</taxon>
        <taxon>Hypocreomycetidae</taxon>
        <taxon>Glomerellales</taxon>
        <taxon>Glomerellaceae</taxon>
        <taxon>Colletotrichum</taxon>
        <taxon>Colletotrichum destructivum species complex</taxon>
    </lineage>
</organism>
<evidence type="ECO:0000313" key="2">
    <source>
        <dbReference type="Proteomes" id="UP000326340"/>
    </source>
</evidence>
<evidence type="ECO:0000313" key="1">
    <source>
        <dbReference type="EMBL" id="TQN71043.1"/>
    </source>
</evidence>
<dbReference type="OrthoDB" id="4791564at2759"/>
<dbReference type="EMBL" id="PUHP01000310">
    <property type="protein sequence ID" value="TQN71043.1"/>
    <property type="molecule type" value="Genomic_DNA"/>
</dbReference>
<proteinExistence type="predicted"/>
<accession>A0A5Q4BVD6</accession>